<feature type="domain" description="PucR C-terminal helix-turn-helix" evidence="2">
    <location>
        <begin position="552"/>
        <end position="610"/>
    </location>
</feature>
<evidence type="ECO:0000259" key="2">
    <source>
        <dbReference type="Pfam" id="PF13556"/>
    </source>
</evidence>
<dbReference type="Pfam" id="PF17853">
    <property type="entry name" value="GGDEF_2"/>
    <property type="match status" value="1"/>
</dbReference>
<dbReference type="Gene3D" id="3.30.450.40">
    <property type="match status" value="1"/>
</dbReference>
<comment type="similarity">
    <text evidence="1">Belongs to the CdaR family.</text>
</comment>
<dbReference type="InterPro" id="IPR042070">
    <property type="entry name" value="PucR_C-HTH_sf"/>
</dbReference>
<gene>
    <name evidence="4" type="ORF">C7449_103147</name>
</gene>
<dbReference type="InterPro" id="IPR051448">
    <property type="entry name" value="CdaR-like_regulators"/>
</dbReference>
<evidence type="ECO:0000313" key="4">
    <source>
        <dbReference type="EMBL" id="PTM96133.1"/>
    </source>
</evidence>
<evidence type="ECO:0000256" key="1">
    <source>
        <dbReference type="ARBA" id="ARBA00006754"/>
    </source>
</evidence>
<comment type="caution">
    <text evidence="4">The sequence shown here is derived from an EMBL/GenBank/DDBJ whole genome shotgun (WGS) entry which is preliminary data.</text>
</comment>
<proteinExistence type="inferred from homology"/>
<dbReference type="OrthoDB" id="9792148at2"/>
<accession>A0A2T5BB26</accession>
<protein>
    <submittedName>
        <fullName evidence="4">Sugar diacid utilization regulator</fullName>
    </submittedName>
</protein>
<dbReference type="AlphaFoldDB" id="A0A2T5BB26"/>
<organism evidence="4 5">
    <name type="scientific">Mycoplana dimorpha</name>
    <dbReference type="NCBI Taxonomy" id="28320"/>
    <lineage>
        <taxon>Bacteria</taxon>
        <taxon>Pseudomonadati</taxon>
        <taxon>Pseudomonadota</taxon>
        <taxon>Alphaproteobacteria</taxon>
        <taxon>Hyphomicrobiales</taxon>
        <taxon>Rhizobiaceae</taxon>
        <taxon>Mycoplana</taxon>
    </lineage>
</organism>
<reference evidence="4 5" key="1">
    <citation type="submission" date="2018-04" db="EMBL/GenBank/DDBJ databases">
        <title>Genomic Encyclopedia of Type Strains, Phase IV (KMG-IV): sequencing the most valuable type-strain genomes for metagenomic binning, comparative biology and taxonomic classification.</title>
        <authorList>
            <person name="Goeker M."/>
        </authorList>
    </citation>
    <scope>NUCLEOTIDE SEQUENCE [LARGE SCALE GENOMIC DNA]</scope>
    <source>
        <strain evidence="4 5">DSM 7138</strain>
    </source>
</reference>
<keyword evidence="5" id="KW-1185">Reference proteome</keyword>
<dbReference type="Gene3D" id="1.10.10.2840">
    <property type="entry name" value="PucR C-terminal helix-turn-helix domain"/>
    <property type="match status" value="1"/>
</dbReference>
<dbReference type="Pfam" id="PF13556">
    <property type="entry name" value="HTH_30"/>
    <property type="match status" value="1"/>
</dbReference>
<dbReference type="InterPro" id="IPR029016">
    <property type="entry name" value="GAF-like_dom_sf"/>
</dbReference>
<dbReference type="RefSeq" id="WP_108002217.1">
    <property type="nucleotide sequence ID" value="NZ_JBHEEX010000009.1"/>
</dbReference>
<dbReference type="SUPFAM" id="SSF55781">
    <property type="entry name" value="GAF domain-like"/>
    <property type="match status" value="1"/>
</dbReference>
<name>A0A2T5BB26_MYCDI</name>
<dbReference type="EMBL" id="PZZZ01000003">
    <property type="protein sequence ID" value="PTM96133.1"/>
    <property type="molecule type" value="Genomic_DNA"/>
</dbReference>
<sequence length="618" mass="67058">MDLPNLTTSGEDTAVNALPAGAPTEYRQRIASLRAISSLINVSSDPATVLDHIVFAVCQHTRWSASSIMALNRTAGLSELIARCDPHVTDLAGLSTRWNLLRSPALRVAETRAPVVIADAQVDAAFPDYREDAIARDYHTVVILPMHATDSLGRDMVFSVNARTRIEVDEDELDLLLTISHLASVAVQRGKSLAAERQTAERLQRAREINISLLERVLAGSTTAKVTEIVASMLPHAVVLFDGIADEFHVGGSPNPARINDREWALLVKGAASSQLLELSQSQGASEFKKCQVLHIQGEDATLELKTFVEPLIVDGHTVGALFLFSREAALDDLELLIAQEAKFALCVQLMRAYVQLHGKANAIAEFFDELLGGNWSSDPQIVRRAGRLGIDLTRPSQLLAFQQSGSAPDDADYLQQKLVNGLHAVNRDAVVSWQGDACLILIPLSAKVGSGDGEMLVARVRQLVKSITGADPALAVGPVCREPKDYAPAWEGCVQLLRLAKLFGRSGTLHAGDFGAFSLLVSALGDSSLEAYVEQTLSPIDEYDSAHGTELLRSAEVFIEEGCRYQSASEALGVHVSTLRYRLGRLNDALNVDVGCPDVRFSLWLAMRLRHMKKRAG</sequence>
<dbReference type="PANTHER" id="PTHR33744">
    <property type="entry name" value="CARBOHYDRATE DIACID REGULATOR"/>
    <property type="match status" value="1"/>
</dbReference>
<dbReference type="PANTHER" id="PTHR33744:SF1">
    <property type="entry name" value="DNA-BINDING TRANSCRIPTIONAL ACTIVATOR ADER"/>
    <property type="match status" value="1"/>
</dbReference>
<dbReference type="InterPro" id="IPR025736">
    <property type="entry name" value="PucR_C-HTH_dom"/>
</dbReference>
<feature type="domain" description="CdaR GGDEF-like" evidence="3">
    <location>
        <begin position="375"/>
        <end position="499"/>
    </location>
</feature>
<dbReference type="Proteomes" id="UP000241247">
    <property type="component" value="Unassembled WGS sequence"/>
</dbReference>
<evidence type="ECO:0000259" key="3">
    <source>
        <dbReference type="Pfam" id="PF17853"/>
    </source>
</evidence>
<evidence type="ECO:0000313" key="5">
    <source>
        <dbReference type="Proteomes" id="UP000241247"/>
    </source>
</evidence>
<dbReference type="InterPro" id="IPR041522">
    <property type="entry name" value="CdaR_GGDEF"/>
</dbReference>